<dbReference type="CDD" id="cd17353">
    <property type="entry name" value="MFS_OFA_like"/>
    <property type="match status" value="1"/>
</dbReference>
<dbReference type="GeneID" id="61564492"/>
<evidence type="ECO:0000256" key="1">
    <source>
        <dbReference type="ARBA" id="ARBA00004651"/>
    </source>
</evidence>
<dbReference type="GO" id="GO:0005886">
    <property type="term" value="C:plasma membrane"/>
    <property type="evidence" value="ECO:0007669"/>
    <property type="project" value="UniProtKB-SubCell"/>
</dbReference>
<comment type="caution">
    <text evidence="8">The sequence shown here is derived from an EMBL/GenBank/DDBJ whole genome shotgun (WGS) entry which is preliminary data.</text>
</comment>
<dbReference type="Gene3D" id="1.20.1250.20">
    <property type="entry name" value="MFS general substrate transporter like domains"/>
    <property type="match status" value="2"/>
</dbReference>
<dbReference type="PROSITE" id="PS50850">
    <property type="entry name" value="MFS"/>
    <property type="match status" value="1"/>
</dbReference>
<dbReference type="InterPro" id="IPR050327">
    <property type="entry name" value="Proton-linked_MCT"/>
</dbReference>
<dbReference type="Proteomes" id="UP000703822">
    <property type="component" value="Unassembled WGS sequence"/>
</dbReference>
<evidence type="ECO:0000313" key="9">
    <source>
        <dbReference type="EMBL" id="MDN5268842.1"/>
    </source>
</evidence>
<dbReference type="PANTHER" id="PTHR11360">
    <property type="entry name" value="MONOCARBOXYLATE TRANSPORTER"/>
    <property type="match status" value="1"/>
</dbReference>
<evidence type="ECO:0000256" key="2">
    <source>
        <dbReference type="ARBA" id="ARBA00022448"/>
    </source>
</evidence>
<name>A0A448A5Z3_STRVE</name>
<organism evidence="8 10">
    <name type="scientific">Streptococcus vestibularis</name>
    <dbReference type="NCBI Taxonomy" id="1343"/>
    <lineage>
        <taxon>Bacteria</taxon>
        <taxon>Bacillati</taxon>
        <taxon>Bacillota</taxon>
        <taxon>Bacilli</taxon>
        <taxon>Lactobacillales</taxon>
        <taxon>Streptococcaceae</taxon>
        <taxon>Streptococcus</taxon>
    </lineage>
</organism>
<feature type="transmembrane region" description="Helical" evidence="6">
    <location>
        <begin position="99"/>
        <end position="121"/>
    </location>
</feature>
<proteinExistence type="predicted"/>
<evidence type="ECO:0000256" key="4">
    <source>
        <dbReference type="ARBA" id="ARBA00022989"/>
    </source>
</evidence>
<keyword evidence="3 6" id="KW-0812">Transmembrane</keyword>
<dbReference type="PANTHER" id="PTHR11360:SF317">
    <property type="entry name" value="MAJOR FACILITATOR SUPERFAMILY (MFS) PROFILE DOMAIN-CONTAINING PROTEIN-RELATED"/>
    <property type="match status" value="1"/>
</dbReference>
<feature type="transmembrane region" description="Helical" evidence="6">
    <location>
        <begin position="347"/>
        <end position="370"/>
    </location>
</feature>
<evidence type="ECO:0000259" key="7">
    <source>
        <dbReference type="PROSITE" id="PS50850"/>
    </source>
</evidence>
<evidence type="ECO:0000256" key="6">
    <source>
        <dbReference type="SAM" id="Phobius"/>
    </source>
</evidence>
<dbReference type="SUPFAM" id="SSF103473">
    <property type="entry name" value="MFS general substrate transporter"/>
    <property type="match status" value="1"/>
</dbReference>
<keyword evidence="4 6" id="KW-1133">Transmembrane helix</keyword>
<dbReference type="InterPro" id="IPR036259">
    <property type="entry name" value="MFS_trans_sf"/>
</dbReference>
<dbReference type="AlphaFoldDB" id="A0A448A5Z3"/>
<feature type="transmembrane region" description="Helical" evidence="6">
    <location>
        <begin position="224"/>
        <end position="247"/>
    </location>
</feature>
<dbReference type="GO" id="GO:0022857">
    <property type="term" value="F:transmembrane transporter activity"/>
    <property type="evidence" value="ECO:0007669"/>
    <property type="project" value="InterPro"/>
</dbReference>
<protein>
    <submittedName>
        <fullName evidence="8">OFA family MFS transporter</fullName>
    </submittedName>
</protein>
<dbReference type="EMBL" id="JAHAGS010000157">
    <property type="protein sequence ID" value="MBS6098113.1"/>
    <property type="molecule type" value="Genomic_DNA"/>
</dbReference>
<feature type="transmembrane region" description="Helical" evidence="6">
    <location>
        <begin position="376"/>
        <end position="397"/>
    </location>
</feature>
<keyword evidence="2" id="KW-0813">Transport</keyword>
<reference evidence="8" key="1">
    <citation type="submission" date="2021-05" db="EMBL/GenBank/DDBJ databases">
        <title>Infant gut strain persistence is associated with maternal origin, phylogeny, and functional potential including surface adhesion and iron acquisition.</title>
        <authorList>
            <person name="Lou Y.C."/>
        </authorList>
    </citation>
    <scope>NUCLEOTIDE SEQUENCE</scope>
    <source>
        <strain evidence="8">L3_122_031G1_dasL3_122_031G1_maxbin2.maxbin.025s ta_sub</strain>
    </source>
</reference>
<gene>
    <name evidence="8" type="ORF">KH901_06620</name>
    <name evidence="9" type="ORF">QY913_01465</name>
</gene>
<feature type="transmembrane region" description="Helical" evidence="6">
    <location>
        <begin position="289"/>
        <end position="307"/>
    </location>
</feature>
<feature type="transmembrane region" description="Helical" evidence="6">
    <location>
        <begin position="46"/>
        <end position="66"/>
    </location>
</feature>
<accession>A0A448A5Z3</accession>
<dbReference type="InterPro" id="IPR020846">
    <property type="entry name" value="MFS_dom"/>
</dbReference>
<reference evidence="9" key="2">
    <citation type="submission" date="2023-07" db="EMBL/GenBank/DDBJ databases">
        <title>SVep1, a Temperate Phage of Human Oral Commensal Streptococcus vestibularis.</title>
        <authorList>
            <person name="Wu M."/>
            <person name="Zhu Y."/>
            <person name="Li Y."/>
        </authorList>
    </citation>
    <scope>NUCLEOTIDE SEQUENCE</scope>
    <source>
        <strain evidence="9">SVE8</strain>
    </source>
</reference>
<dbReference type="EMBL" id="JAUJGC010000006">
    <property type="protein sequence ID" value="MDN5268842.1"/>
    <property type="molecule type" value="Genomic_DNA"/>
</dbReference>
<dbReference type="RefSeq" id="WP_003095525.1">
    <property type="nucleotide sequence ID" value="NZ_CP185269.1"/>
</dbReference>
<dbReference type="Pfam" id="PF07690">
    <property type="entry name" value="MFS_1"/>
    <property type="match status" value="1"/>
</dbReference>
<evidence type="ECO:0000256" key="3">
    <source>
        <dbReference type="ARBA" id="ARBA00022692"/>
    </source>
</evidence>
<dbReference type="Proteomes" id="UP001172310">
    <property type="component" value="Unassembled WGS sequence"/>
</dbReference>
<feature type="transmembrane region" description="Helical" evidence="6">
    <location>
        <begin position="166"/>
        <end position="185"/>
    </location>
</feature>
<evidence type="ECO:0000313" key="10">
    <source>
        <dbReference type="Proteomes" id="UP000703822"/>
    </source>
</evidence>
<dbReference type="InterPro" id="IPR011701">
    <property type="entry name" value="MFS"/>
</dbReference>
<feature type="transmembrane region" description="Helical" evidence="6">
    <location>
        <begin position="259"/>
        <end position="277"/>
    </location>
</feature>
<feature type="transmembrane region" description="Helical" evidence="6">
    <location>
        <begin position="73"/>
        <end position="93"/>
    </location>
</feature>
<feature type="transmembrane region" description="Helical" evidence="6">
    <location>
        <begin position="313"/>
        <end position="335"/>
    </location>
</feature>
<evidence type="ECO:0000256" key="5">
    <source>
        <dbReference type="ARBA" id="ARBA00023136"/>
    </source>
</evidence>
<feature type="transmembrane region" description="Helical" evidence="6">
    <location>
        <begin position="7"/>
        <end position="26"/>
    </location>
</feature>
<evidence type="ECO:0000313" key="8">
    <source>
        <dbReference type="EMBL" id="MBS6098113.1"/>
    </source>
</evidence>
<feature type="domain" description="Major facilitator superfamily (MFS) profile" evidence="7">
    <location>
        <begin position="6"/>
        <end position="402"/>
    </location>
</feature>
<comment type="subcellular location">
    <subcellularLocation>
        <location evidence="1">Cell membrane</location>
        <topology evidence="1">Multi-pass membrane protein</topology>
    </subcellularLocation>
</comment>
<feature type="transmembrane region" description="Helical" evidence="6">
    <location>
        <begin position="133"/>
        <end position="154"/>
    </location>
</feature>
<keyword evidence="5 6" id="KW-0472">Membrane</keyword>
<sequence length="411" mass="44583">MKTTNRYLVATCGVLLHLMLGSTYAWSIYRNPIMVQTGWDQSSVSFAFSLAIFCLGLSAAFMGRLVEKFGPRVTGSMSAVLYAGGNILTGVAIAQGELWILYLGYGILGGLGLGVGYITPVSTIIKWFPDKRGLATGLAIMGFGFASLLTSPIAQYLIQARGVEQTFYILGVVYFIVMLFVSQFIKRPSVEEAQLLADKSPNRQAADLSKGITANEALKSSTFYWLWLILFINISCGLALVSAISPMAQDMAGMSAESAAVVVGVMGIFNGFGRLLWAGLSDYIGRPKTFILLFVVNIVMAILLIVLQVPLVFVVAMAVLMTCYGAGFSLIPPYLSDIFGAKELATLHGYILTAWAMAALVGPMLLSVTYELTKSYQMTLLVFIALYVVALVIAYLLKKKVIRQSSLMMRI</sequence>